<organism evidence="1 2">
    <name type="scientific">Aristaeella hokkaidonensis</name>
    <dbReference type="NCBI Taxonomy" id="3046382"/>
    <lineage>
        <taxon>Bacteria</taxon>
        <taxon>Bacillati</taxon>
        <taxon>Bacillota</taxon>
        <taxon>Clostridia</taxon>
        <taxon>Eubacteriales</taxon>
        <taxon>Aristaeellaceae</taxon>
        <taxon>Aristaeella</taxon>
    </lineage>
</organism>
<evidence type="ECO:0000313" key="1">
    <source>
        <dbReference type="EMBL" id="QUC68410.1"/>
    </source>
</evidence>
<reference evidence="1" key="1">
    <citation type="submission" date="2021-01" db="EMBL/GenBank/DDBJ databases">
        <title>Complete genome sequence of Clostridiales bacterium R-7.</title>
        <authorList>
            <person name="Mahoney-Kurpe S.C."/>
            <person name="Palevich N."/>
            <person name="Koike S."/>
            <person name="Moon C.D."/>
            <person name="Attwood G.T."/>
        </authorList>
    </citation>
    <scope>NUCLEOTIDE SEQUENCE</scope>
    <source>
        <strain evidence="1">R-7</strain>
    </source>
</reference>
<dbReference type="Proteomes" id="UP000682782">
    <property type="component" value="Chromosome"/>
</dbReference>
<protein>
    <submittedName>
        <fullName evidence="1">C_GCAxxG_C_C family protein</fullName>
    </submittedName>
</protein>
<keyword evidence="2" id="KW-1185">Reference proteome</keyword>
<evidence type="ECO:0000313" key="2">
    <source>
        <dbReference type="Proteomes" id="UP000682782"/>
    </source>
</evidence>
<proteinExistence type="predicted"/>
<sequence length="150" mass="16668">MIHQEKAVEYFNRGFHCSQAVLAAYADQCGLTEEKALKLGACFGSGMRKGEVCGACTGALMVLGILYGYDDPENQKSKQTADEVNDRMMDGFAQACGSCLCKEILGYDISKPEEKQQAREKNLFREVCPQMVKNAVNVLEDIIRERRENG</sequence>
<gene>
    <name evidence="1" type="ORF">JYE49_06885</name>
</gene>
<dbReference type="EMBL" id="CP068393">
    <property type="protein sequence ID" value="QUC68410.1"/>
    <property type="molecule type" value="Genomic_DNA"/>
</dbReference>
<accession>A0AC61MYY6</accession>
<name>A0AC61MYY6_9FIRM</name>